<reference evidence="3 4" key="1">
    <citation type="submission" date="2016-05" db="EMBL/GenBank/DDBJ databases">
        <authorList>
            <person name="Prochazka B."/>
            <person name="Indra A."/>
            <person name="Hasenberger P."/>
            <person name="Blaschitz M."/>
            <person name="Wagner L."/>
            <person name="Wewalka G."/>
            <person name="Sorschag S."/>
            <person name="Schmid D."/>
            <person name="Ruppitsch W."/>
        </authorList>
    </citation>
    <scope>NUCLEOTIDE SEQUENCE [LARGE SCALE GENOMIC DNA]</scope>
    <source>
        <strain evidence="3 4">974010_12</strain>
    </source>
</reference>
<dbReference type="PANTHER" id="PTHR35585:SF1">
    <property type="entry name" value="HHE DOMAIN PROTEIN (AFU_ORTHOLOGUE AFUA_4G00730)"/>
    <property type="match status" value="1"/>
</dbReference>
<dbReference type="PANTHER" id="PTHR35585">
    <property type="entry name" value="HHE DOMAIN PROTEIN (AFU_ORTHOLOGUE AFUA_4G00730)"/>
    <property type="match status" value="1"/>
</dbReference>
<dbReference type="Gene3D" id="1.20.120.520">
    <property type="entry name" value="nmb1532 protein domain like"/>
    <property type="match status" value="1"/>
</dbReference>
<evidence type="ECO:0000256" key="1">
    <source>
        <dbReference type="SAM" id="MobiDB-lite"/>
    </source>
</evidence>
<evidence type="ECO:0000313" key="4">
    <source>
        <dbReference type="Proteomes" id="UP000093336"/>
    </source>
</evidence>
<name>A0ABX2XU31_9GAMM</name>
<dbReference type="Proteomes" id="UP000093336">
    <property type="component" value="Unassembled WGS sequence"/>
</dbReference>
<comment type="caution">
    <text evidence="3">The sequence shown here is derived from an EMBL/GenBank/DDBJ whole genome shotgun (WGS) entry which is preliminary data.</text>
</comment>
<evidence type="ECO:0000313" key="3">
    <source>
        <dbReference type="EMBL" id="OCH97424.1"/>
    </source>
</evidence>
<dbReference type="RefSeq" id="WP_065621005.1">
    <property type="nucleotide sequence ID" value="NZ_LYOZ01000037.1"/>
</dbReference>
<dbReference type="Pfam" id="PF01814">
    <property type="entry name" value="Hemerythrin"/>
    <property type="match status" value="1"/>
</dbReference>
<evidence type="ECO:0000259" key="2">
    <source>
        <dbReference type="Pfam" id="PF01814"/>
    </source>
</evidence>
<proteinExistence type="predicted"/>
<feature type="compositionally biased region" description="Basic and acidic residues" evidence="1">
    <location>
        <begin position="154"/>
        <end position="175"/>
    </location>
</feature>
<keyword evidence="4" id="KW-1185">Reference proteome</keyword>
<dbReference type="EMBL" id="LYOZ01000037">
    <property type="protein sequence ID" value="OCH97424.1"/>
    <property type="molecule type" value="Genomic_DNA"/>
</dbReference>
<gene>
    <name evidence="3" type="ORF">A8135_02820</name>
</gene>
<organism evidence="3 4">
    <name type="scientific">Legionella jamestowniensis</name>
    <dbReference type="NCBI Taxonomy" id="455"/>
    <lineage>
        <taxon>Bacteria</taxon>
        <taxon>Pseudomonadati</taxon>
        <taxon>Pseudomonadota</taxon>
        <taxon>Gammaproteobacteria</taxon>
        <taxon>Legionellales</taxon>
        <taxon>Legionellaceae</taxon>
        <taxon>Legionella</taxon>
    </lineage>
</organism>
<protein>
    <recommendedName>
        <fullName evidence="2">Hemerythrin-like domain-containing protein</fullName>
    </recommendedName>
</protein>
<accession>A0ABX2XU31</accession>
<sequence>MDIYDYLKMDHAKVSHLFQLFEKSESIERQQQIVALISKELLVHAHAEQETFYKYLAQHPATKDLAEHGKKEHVEIEEQIGSLNGKTGKTWQKAVLKLKDIVDHHVNEEEGKIFRKAKKVLSENEALIIKEKMHYLKGKFLIWLENQVQDSMQSDKEISELTKKTPNISRKDTKTSHPKLH</sequence>
<feature type="domain" description="Hemerythrin-like" evidence="2">
    <location>
        <begin position="3"/>
        <end position="117"/>
    </location>
</feature>
<feature type="region of interest" description="Disordered" evidence="1">
    <location>
        <begin position="154"/>
        <end position="181"/>
    </location>
</feature>
<dbReference type="InterPro" id="IPR012312">
    <property type="entry name" value="Hemerythrin-like"/>
</dbReference>